<gene>
    <name evidence="1" type="ORF">BCR41DRAFT_226673</name>
</gene>
<keyword evidence="2" id="KW-1185">Reference proteome</keyword>
<dbReference type="AlphaFoldDB" id="A0A1Y2GAL0"/>
<sequence length="95" mass="10959">MRTIAKYKHNVTVITYTWLFLPTLSSTRHLFVKPALLFSFVVLQKHKLGHGQVSDGINHHFVLGEAVFYSTCHRWKLFNLSHACECAYTAHPFKA</sequence>
<evidence type="ECO:0000313" key="2">
    <source>
        <dbReference type="Proteomes" id="UP000193648"/>
    </source>
</evidence>
<protein>
    <submittedName>
        <fullName evidence="1">Uncharacterized protein</fullName>
    </submittedName>
</protein>
<dbReference type="EMBL" id="MCFF01000071">
    <property type="protein sequence ID" value="ORY98324.1"/>
    <property type="molecule type" value="Genomic_DNA"/>
</dbReference>
<proteinExistence type="predicted"/>
<name>A0A1Y2GAL0_9FUNG</name>
<dbReference type="RefSeq" id="XP_021875735.1">
    <property type="nucleotide sequence ID" value="XM_022020043.1"/>
</dbReference>
<reference evidence="1 2" key="1">
    <citation type="submission" date="2016-07" db="EMBL/GenBank/DDBJ databases">
        <title>Pervasive Adenine N6-methylation of Active Genes in Fungi.</title>
        <authorList>
            <consortium name="DOE Joint Genome Institute"/>
            <person name="Mondo S.J."/>
            <person name="Dannebaum R.O."/>
            <person name="Kuo R.C."/>
            <person name="Labutti K."/>
            <person name="Haridas S."/>
            <person name="Kuo A."/>
            <person name="Salamov A."/>
            <person name="Ahrendt S.R."/>
            <person name="Lipzen A."/>
            <person name="Sullivan W."/>
            <person name="Andreopoulos W.B."/>
            <person name="Clum A."/>
            <person name="Lindquist E."/>
            <person name="Daum C."/>
            <person name="Ramamoorthy G.K."/>
            <person name="Gryganskyi A."/>
            <person name="Culley D."/>
            <person name="Magnuson J.K."/>
            <person name="James T.Y."/>
            <person name="O'Malley M.A."/>
            <person name="Stajich J.E."/>
            <person name="Spatafora J.W."/>
            <person name="Visel A."/>
            <person name="Grigoriev I.V."/>
        </authorList>
    </citation>
    <scope>NUCLEOTIDE SEQUENCE [LARGE SCALE GENOMIC DNA]</scope>
    <source>
        <strain evidence="1 2">NRRL 3116</strain>
    </source>
</reference>
<evidence type="ECO:0000313" key="1">
    <source>
        <dbReference type="EMBL" id="ORY98324.1"/>
    </source>
</evidence>
<comment type="caution">
    <text evidence="1">The sequence shown here is derived from an EMBL/GenBank/DDBJ whole genome shotgun (WGS) entry which is preliminary data.</text>
</comment>
<dbReference type="Proteomes" id="UP000193648">
    <property type="component" value="Unassembled WGS sequence"/>
</dbReference>
<accession>A0A1Y2GAL0</accession>
<dbReference type="InParanoid" id="A0A1Y2GAL0"/>
<dbReference type="GeneID" id="33561887"/>
<organism evidence="1 2">
    <name type="scientific">Lobosporangium transversale</name>
    <dbReference type="NCBI Taxonomy" id="64571"/>
    <lineage>
        <taxon>Eukaryota</taxon>
        <taxon>Fungi</taxon>
        <taxon>Fungi incertae sedis</taxon>
        <taxon>Mucoromycota</taxon>
        <taxon>Mortierellomycotina</taxon>
        <taxon>Mortierellomycetes</taxon>
        <taxon>Mortierellales</taxon>
        <taxon>Mortierellaceae</taxon>
        <taxon>Lobosporangium</taxon>
    </lineage>
</organism>